<feature type="region of interest" description="Disordered" evidence="1">
    <location>
        <begin position="271"/>
        <end position="347"/>
    </location>
</feature>
<dbReference type="EMBL" id="JAGKQM010000013">
    <property type="protein sequence ID" value="KAH0889140.1"/>
    <property type="molecule type" value="Genomic_DNA"/>
</dbReference>
<dbReference type="Proteomes" id="UP000824890">
    <property type="component" value="Unassembled WGS sequence"/>
</dbReference>
<feature type="domain" description="Agenet" evidence="2">
    <location>
        <begin position="213"/>
        <end position="273"/>
    </location>
</feature>
<feature type="region of interest" description="Disordered" evidence="1">
    <location>
        <begin position="391"/>
        <end position="415"/>
    </location>
</feature>
<evidence type="ECO:0000259" key="2">
    <source>
        <dbReference type="SMART" id="SM00743"/>
    </source>
</evidence>
<organism evidence="3 4">
    <name type="scientific">Brassica napus</name>
    <name type="common">Rape</name>
    <dbReference type="NCBI Taxonomy" id="3708"/>
    <lineage>
        <taxon>Eukaryota</taxon>
        <taxon>Viridiplantae</taxon>
        <taxon>Streptophyta</taxon>
        <taxon>Embryophyta</taxon>
        <taxon>Tracheophyta</taxon>
        <taxon>Spermatophyta</taxon>
        <taxon>Magnoliopsida</taxon>
        <taxon>eudicotyledons</taxon>
        <taxon>Gunneridae</taxon>
        <taxon>Pentapetalae</taxon>
        <taxon>rosids</taxon>
        <taxon>malvids</taxon>
        <taxon>Brassicales</taxon>
        <taxon>Brassicaceae</taxon>
        <taxon>Brassiceae</taxon>
        <taxon>Brassica</taxon>
    </lineage>
</organism>
<comment type="caution">
    <text evidence="3">The sequence shown here is derived from an EMBL/GenBank/DDBJ whole genome shotgun (WGS) entry which is preliminary data.</text>
</comment>
<evidence type="ECO:0000313" key="3">
    <source>
        <dbReference type="EMBL" id="KAH0889140.1"/>
    </source>
</evidence>
<reference evidence="3 4" key="1">
    <citation type="submission" date="2021-05" db="EMBL/GenBank/DDBJ databases">
        <title>Genome Assembly of Synthetic Allotetraploid Brassica napus Reveals Homoeologous Exchanges between Subgenomes.</title>
        <authorList>
            <person name="Davis J.T."/>
        </authorList>
    </citation>
    <scope>NUCLEOTIDE SEQUENCE [LARGE SCALE GENOMIC DNA]</scope>
    <source>
        <strain evidence="4">cv. Da-Ae</strain>
        <tissue evidence="3">Seedling</tissue>
    </source>
</reference>
<gene>
    <name evidence="3" type="ORF">HID58_051569</name>
</gene>
<proteinExistence type="predicted"/>
<sequence length="673" mass="78692">MDSSNKEMAQPSLPFKVGEIVEWDIVELGFDARRDCFSKRESALPVLESSVFKKVSAFCAKGAPRFIPKRLGPLRRGYVFGPPWFRPKRLGPPRRSYVLEALALVHLWPYFEAPWLHKSVPYSFYTKHFLNWVHGHEHKPVTILNIYTKEGKLFYSLKYLDYDGEDIHHTQVYQQFEDGEEWLMVRPSYPPCYQEREVRKIEANQAPLVVVHGSWQVGDLVDWDRDGCFWCATVLTVKRNEPFQIELFPPPLGEGETYKALRKDVRPTLDWSPEDGWTLPSTDGRKSQSVRLVKREKGVDHVPGKEKTERAKKQKTERHTQHRTERDAQQKTEMQQEKGNGEIRQNIDESDSIEAAVYDLEELIVRIEWIKNMLSPDVGGGSTWKYQDYRPSSNASRLGSDEAKGKSLISSSNNSPLLQIRHQSDQLLLRRRQNNHQRPPLSYRKMAQTNLRFKVGQTLEVRSFEDGYRGAWLRCEIYHTQVYQRFEDEEKEWLMVRPSYPPFYYERHVRKIEADQAPLVVVYGSWKIEFFPPPLGEGETYKALRKEVRPTLDWSLEDGWTLPNMDGRKSRSVKLLKSEKGDHVTPCADQTGKEQTERAKRQRTEREMQQKKGRGEIRLNIEESDSVEAAVYDLEELIVRIEWIKKMLSPDVGEGSTWKYQDYRPSSKGMFSR</sequence>
<keyword evidence="4" id="KW-1185">Reference proteome</keyword>
<evidence type="ECO:0000313" key="4">
    <source>
        <dbReference type="Proteomes" id="UP000824890"/>
    </source>
</evidence>
<protein>
    <recommendedName>
        <fullName evidence="2">Agenet domain-containing protein</fullName>
    </recommendedName>
</protein>
<feature type="compositionally biased region" description="Basic and acidic residues" evidence="1">
    <location>
        <begin position="591"/>
        <end position="613"/>
    </location>
</feature>
<dbReference type="PANTHER" id="PTHR36805:SF6">
    <property type="entry name" value="GENOME ASSEMBLY, CHROMOSOME: A03"/>
    <property type="match status" value="1"/>
</dbReference>
<evidence type="ECO:0000256" key="1">
    <source>
        <dbReference type="SAM" id="MobiDB-lite"/>
    </source>
</evidence>
<dbReference type="SMART" id="SM00743">
    <property type="entry name" value="Agenet"/>
    <property type="match status" value="1"/>
</dbReference>
<accession>A0ABQ8A9C9</accession>
<dbReference type="Pfam" id="PF05641">
    <property type="entry name" value="Agenet"/>
    <property type="match status" value="1"/>
</dbReference>
<dbReference type="InterPro" id="IPR014002">
    <property type="entry name" value="Agenet_dom_plant"/>
</dbReference>
<dbReference type="PANTHER" id="PTHR36805">
    <property type="entry name" value="AGENET DOMAIN-CONTAINING PROTEIN"/>
    <property type="match status" value="1"/>
</dbReference>
<name>A0ABQ8A9C9_BRANA</name>
<feature type="region of interest" description="Disordered" evidence="1">
    <location>
        <begin position="579"/>
        <end position="613"/>
    </location>
</feature>
<dbReference type="InterPro" id="IPR008395">
    <property type="entry name" value="Agenet-like_dom"/>
</dbReference>
<feature type="compositionally biased region" description="Basic and acidic residues" evidence="1">
    <location>
        <begin position="317"/>
        <end position="347"/>
    </location>
</feature>
<feature type="compositionally biased region" description="Basic and acidic residues" evidence="1">
    <location>
        <begin position="293"/>
        <end position="311"/>
    </location>
</feature>